<feature type="domain" description="NuBaID C-terminal" evidence="7">
    <location>
        <begin position="226"/>
        <end position="331"/>
    </location>
</feature>
<dbReference type="Pfam" id="PF07967">
    <property type="entry name" value="zf-C3HC"/>
    <property type="match status" value="1"/>
</dbReference>
<feature type="domain" description="C3HC-type" evidence="6">
    <location>
        <begin position="26"/>
        <end position="124"/>
    </location>
</feature>
<evidence type="ECO:0000313" key="8">
    <source>
        <dbReference type="EMBL" id="GFH44306.1"/>
    </source>
</evidence>
<keyword evidence="2" id="KW-0479">Metal-binding</keyword>
<reference evidence="8 9" key="1">
    <citation type="journal article" date="2021" name="Sci. Rep.">
        <title>The genome of the diatom Chaetoceros tenuissimus carries an ancient integrated fragment of an extant virus.</title>
        <authorList>
            <person name="Hongo Y."/>
            <person name="Kimura K."/>
            <person name="Takaki Y."/>
            <person name="Yoshida Y."/>
            <person name="Baba S."/>
            <person name="Kobayashi G."/>
            <person name="Nagasaki K."/>
            <person name="Hano T."/>
            <person name="Tomaru Y."/>
        </authorList>
    </citation>
    <scope>NUCLEOTIDE SEQUENCE [LARGE SCALE GENOMIC DNA]</scope>
    <source>
        <strain evidence="8 9">NIES-3715</strain>
    </source>
</reference>
<gene>
    <name evidence="8" type="ORF">CTEN210_00780</name>
</gene>
<comment type="caution">
    <text evidence="8">The sequence shown here is derived from an EMBL/GenBank/DDBJ whole genome shotgun (WGS) entry which is preliminary data.</text>
</comment>
<dbReference type="PANTHER" id="PTHR15835:SF6">
    <property type="entry name" value="ZINC FINGER C3HC-TYPE PROTEIN 1"/>
    <property type="match status" value="1"/>
</dbReference>
<evidence type="ECO:0000259" key="6">
    <source>
        <dbReference type="Pfam" id="PF07967"/>
    </source>
</evidence>
<dbReference type="Proteomes" id="UP001054902">
    <property type="component" value="Unassembled WGS sequence"/>
</dbReference>
<evidence type="ECO:0000256" key="5">
    <source>
        <dbReference type="ARBA" id="ARBA00023242"/>
    </source>
</evidence>
<keyword evidence="3" id="KW-0863">Zinc-finger</keyword>
<evidence type="ECO:0000256" key="1">
    <source>
        <dbReference type="ARBA" id="ARBA00004123"/>
    </source>
</evidence>
<evidence type="ECO:0000259" key="7">
    <source>
        <dbReference type="Pfam" id="PF08600"/>
    </source>
</evidence>
<dbReference type="GO" id="GO:0008270">
    <property type="term" value="F:zinc ion binding"/>
    <property type="evidence" value="ECO:0007669"/>
    <property type="project" value="UniProtKB-KW"/>
</dbReference>
<dbReference type="Pfam" id="PF08600">
    <property type="entry name" value="NuBaID_C"/>
    <property type="match status" value="1"/>
</dbReference>
<keyword evidence="9" id="KW-1185">Reference proteome</keyword>
<sequence length="382" mass="43671">MTTKTTLIQTLYQPSSTAPSSFIYKDTHQYKTRLSSFTPIPNFTLPLSLSPIILARFGWTFQNVQIVNNAPCMLLKCNCCRQELAITFSSDLNIENKRILSRQYRKLVAERHAKTCGFHMDACRWLVMADRDKTTSSDAKESLVPFYLLCIAKEYEVMEDCTKFGDLTRDWFRLRLNEYNGHEFDIEVPKQVQDSVFEILKPSGESLVDALEVQEAGESISDVNVYLTLFGWNVKKEEEEASGTGSQRRNVFCPLCLNECSLPIVNGDVSEPSAKRQKVNDDQNIPQFHLMDSHRYFCPMTCGFVMEENKNSDSKETVATAGWEIILQHLMKGIGHEKRNEEETSLSDVDDLENKKIDCSDVLLKIRESLRPMSTSPIKLKL</sequence>
<dbReference type="InterPro" id="IPR012935">
    <property type="entry name" value="NuBaID_N"/>
</dbReference>
<dbReference type="AlphaFoldDB" id="A0AAD3CEF9"/>
<name>A0AAD3CEF9_9STRA</name>
<dbReference type="GO" id="GO:0005634">
    <property type="term" value="C:nucleus"/>
    <property type="evidence" value="ECO:0007669"/>
    <property type="project" value="UniProtKB-SubCell"/>
</dbReference>
<protein>
    <submittedName>
        <fullName evidence="8">Uncharacterized protein</fullName>
    </submittedName>
</protein>
<proteinExistence type="predicted"/>
<dbReference type="EMBL" id="BLLK01000019">
    <property type="protein sequence ID" value="GFH44306.1"/>
    <property type="molecule type" value="Genomic_DNA"/>
</dbReference>
<evidence type="ECO:0000256" key="3">
    <source>
        <dbReference type="ARBA" id="ARBA00022771"/>
    </source>
</evidence>
<organism evidence="8 9">
    <name type="scientific">Chaetoceros tenuissimus</name>
    <dbReference type="NCBI Taxonomy" id="426638"/>
    <lineage>
        <taxon>Eukaryota</taxon>
        <taxon>Sar</taxon>
        <taxon>Stramenopiles</taxon>
        <taxon>Ochrophyta</taxon>
        <taxon>Bacillariophyta</taxon>
        <taxon>Coscinodiscophyceae</taxon>
        <taxon>Chaetocerotophycidae</taxon>
        <taxon>Chaetocerotales</taxon>
        <taxon>Chaetocerotaceae</taxon>
        <taxon>Chaetoceros</taxon>
    </lineage>
</organism>
<dbReference type="InterPro" id="IPR013909">
    <property type="entry name" value="NuBaID_C"/>
</dbReference>
<keyword evidence="4" id="KW-0862">Zinc</keyword>
<evidence type="ECO:0000313" key="9">
    <source>
        <dbReference type="Proteomes" id="UP001054902"/>
    </source>
</evidence>
<comment type="subcellular location">
    <subcellularLocation>
        <location evidence="1">Nucleus</location>
    </subcellularLocation>
</comment>
<accession>A0AAD3CEF9</accession>
<keyword evidence="5" id="KW-0539">Nucleus</keyword>
<evidence type="ECO:0000256" key="4">
    <source>
        <dbReference type="ARBA" id="ARBA00022833"/>
    </source>
</evidence>
<evidence type="ECO:0000256" key="2">
    <source>
        <dbReference type="ARBA" id="ARBA00022723"/>
    </source>
</evidence>
<dbReference type="PANTHER" id="PTHR15835">
    <property type="entry name" value="NUCLEAR-INTERACTING PARTNER OF ALK"/>
    <property type="match status" value="1"/>
</dbReference>